<keyword evidence="3" id="KW-1185">Reference proteome</keyword>
<accession>A0ABV8LWD3</accession>
<proteinExistence type="predicted"/>
<protein>
    <recommendedName>
        <fullName evidence="4">Transporter (Transmembrane protein)</fullName>
    </recommendedName>
</protein>
<feature type="transmembrane region" description="Helical" evidence="1">
    <location>
        <begin position="123"/>
        <end position="151"/>
    </location>
</feature>
<dbReference type="Pfam" id="PF05552">
    <property type="entry name" value="MS_channel_1st_1"/>
    <property type="match status" value="2"/>
</dbReference>
<sequence length="250" mass="26330">MGSIIRAGAPLSGVAGTSTSISDTLQQWLATVGNAALKCIVFLVILFVGWLIARAVDSAVSRLLAKVGFDRLAERTGLRRWTGKYAPSALVGRIVRYILLLITLQLAFGVFGPNAISDLIDSIIAWIPRLIVACVILVVAIAIAGAVYDIIRNALSQLSYGRGLGRAAQIAIIVLGAIAALNQIGVATTVTMPVLITILATIGGILVVGVGGGLIQPMRERWERMLTKGEAEMTKVSTHLKGEPPQTPSV</sequence>
<dbReference type="Gene3D" id="1.10.287.1260">
    <property type="match status" value="1"/>
</dbReference>
<organism evidence="2 3">
    <name type="scientific">Hamadaea flava</name>
    <dbReference type="NCBI Taxonomy" id="1742688"/>
    <lineage>
        <taxon>Bacteria</taxon>
        <taxon>Bacillati</taxon>
        <taxon>Actinomycetota</taxon>
        <taxon>Actinomycetes</taxon>
        <taxon>Micromonosporales</taxon>
        <taxon>Micromonosporaceae</taxon>
        <taxon>Hamadaea</taxon>
    </lineage>
</organism>
<dbReference type="RefSeq" id="WP_253761659.1">
    <property type="nucleotide sequence ID" value="NZ_JAMZDZ010000001.1"/>
</dbReference>
<name>A0ABV8LWD3_9ACTN</name>
<evidence type="ECO:0000313" key="3">
    <source>
        <dbReference type="Proteomes" id="UP001595816"/>
    </source>
</evidence>
<dbReference type="InterPro" id="IPR008910">
    <property type="entry name" value="MSC_TM_helix"/>
</dbReference>
<evidence type="ECO:0000313" key="2">
    <source>
        <dbReference type="EMBL" id="MFC4134159.1"/>
    </source>
</evidence>
<feature type="transmembrane region" description="Helical" evidence="1">
    <location>
        <begin position="190"/>
        <end position="215"/>
    </location>
</feature>
<feature type="transmembrane region" description="Helical" evidence="1">
    <location>
        <begin position="94"/>
        <end position="111"/>
    </location>
</feature>
<keyword evidence="1" id="KW-1133">Transmembrane helix</keyword>
<feature type="transmembrane region" description="Helical" evidence="1">
    <location>
        <begin position="35"/>
        <end position="53"/>
    </location>
</feature>
<evidence type="ECO:0000256" key="1">
    <source>
        <dbReference type="SAM" id="Phobius"/>
    </source>
</evidence>
<keyword evidence="1" id="KW-0812">Transmembrane</keyword>
<keyword evidence="1" id="KW-0472">Membrane</keyword>
<feature type="transmembrane region" description="Helical" evidence="1">
    <location>
        <begin position="163"/>
        <end position="184"/>
    </location>
</feature>
<dbReference type="Proteomes" id="UP001595816">
    <property type="component" value="Unassembled WGS sequence"/>
</dbReference>
<evidence type="ECO:0008006" key="4">
    <source>
        <dbReference type="Google" id="ProtNLM"/>
    </source>
</evidence>
<reference evidence="3" key="1">
    <citation type="journal article" date="2019" name="Int. J. Syst. Evol. Microbiol.">
        <title>The Global Catalogue of Microorganisms (GCM) 10K type strain sequencing project: providing services to taxonomists for standard genome sequencing and annotation.</title>
        <authorList>
            <consortium name="The Broad Institute Genomics Platform"/>
            <consortium name="The Broad Institute Genome Sequencing Center for Infectious Disease"/>
            <person name="Wu L."/>
            <person name="Ma J."/>
        </authorList>
    </citation>
    <scope>NUCLEOTIDE SEQUENCE [LARGE SCALE GENOMIC DNA]</scope>
    <source>
        <strain evidence="3">CGMCC 4.7289</strain>
    </source>
</reference>
<dbReference type="EMBL" id="JBHSAY010000015">
    <property type="protein sequence ID" value="MFC4134159.1"/>
    <property type="molecule type" value="Genomic_DNA"/>
</dbReference>
<comment type="caution">
    <text evidence="2">The sequence shown here is derived from an EMBL/GenBank/DDBJ whole genome shotgun (WGS) entry which is preliminary data.</text>
</comment>
<gene>
    <name evidence="2" type="ORF">ACFOZ4_26415</name>
</gene>